<evidence type="ECO:0000259" key="1">
    <source>
        <dbReference type="Pfam" id="PF00149"/>
    </source>
</evidence>
<dbReference type="Pfam" id="PF00149">
    <property type="entry name" value="Metallophos"/>
    <property type="match status" value="1"/>
</dbReference>
<dbReference type="SUPFAM" id="SSF56300">
    <property type="entry name" value="Metallo-dependent phosphatases"/>
    <property type="match status" value="1"/>
</dbReference>
<organism evidence="2 3">
    <name type="scientific">Cupriavidus oxalaticus</name>
    <dbReference type="NCBI Taxonomy" id="96344"/>
    <lineage>
        <taxon>Bacteria</taxon>
        <taxon>Pseudomonadati</taxon>
        <taxon>Pseudomonadota</taxon>
        <taxon>Betaproteobacteria</taxon>
        <taxon>Burkholderiales</taxon>
        <taxon>Burkholderiaceae</taxon>
        <taxon>Cupriavidus</taxon>
    </lineage>
</organism>
<protein>
    <recommendedName>
        <fullName evidence="1">Calcineurin-like phosphoesterase domain-containing protein</fullName>
    </recommendedName>
</protein>
<dbReference type="InterPro" id="IPR051918">
    <property type="entry name" value="STPP_CPPED1"/>
</dbReference>
<dbReference type="PANTHER" id="PTHR43143">
    <property type="entry name" value="METALLOPHOSPHOESTERASE, CALCINEURIN SUPERFAMILY"/>
    <property type="match status" value="1"/>
</dbReference>
<gene>
    <name evidence="2" type="ORF">D2917_31375</name>
</gene>
<dbReference type="AlphaFoldDB" id="A0A5P3VU22"/>
<evidence type="ECO:0000313" key="3">
    <source>
        <dbReference type="Proteomes" id="UP000325743"/>
    </source>
</evidence>
<dbReference type="InterPro" id="IPR004843">
    <property type="entry name" value="Calcineurin-like_PHP"/>
</dbReference>
<evidence type="ECO:0000313" key="2">
    <source>
        <dbReference type="EMBL" id="QEZ48781.1"/>
    </source>
</evidence>
<reference evidence="2 3" key="1">
    <citation type="submission" date="2018-09" db="EMBL/GenBank/DDBJ databases">
        <title>Complete genome sequence of Cupriavidus oxalaticus T2, a bacterium capable of phenol tolerance and degradation.</title>
        <authorList>
            <person name="Yan J."/>
        </authorList>
    </citation>
    <scope>NUCLEOTIDE SEQUENCE [LARGE SCALE GENOMIC DNA]</scope>
    <source>
        <strain evidence="2 3">T2</strain>
        <plasmid evidence="2 3">unnamed1</plasmid>
    </source>
</reference>
<accession>A0A5P3VU22</accession>
<dbReference type="GO" id="GO:0016787">
    <property type="term" value="F:hydrolase activity"/>
    <property type="evidence" value="ECO:0007669"/>
    <property type="project" value="InterPro"/>
</dbReference>
<keyword evidence="2" id="KW-0614">Plasmid</keyword>
<dbReference type="Proteomes" id="UP000325743">
    <property type="component" value="Plasmid unnamed1"/>
</dbReference>
<name>A0A5P3VU22_9BURK</name>
<proteinExistence type="predicted"/>
<dbReference type="InterPro" id="IPR029052">
    <property type="entry name" value="Metallo-depent_PP-like"/>
</dbReference>
<dbReference type="PANTHER" id="PTHR43143:SF1">
    <property type="entry name" value="SERINE_THREONINE-PROTEIN PHOSPHATASE CPPED1"/>
    <property type="match status" value="1"/>
</dbReference>
<sequence>MNSNWIQFKAREMKSSLKPTGNHLFRFVVIADTHINQSEDKASSFFELNRLANARARRAFHEAKRYDPSFVVHLGDIVHPIPSHAGFHEAAENYRQMAATLDCPIYLTPGNHDVGDKPWPLAPVAQIAPDFMRAYEQEFGAQWFEWQHQDCNFLVLNTSLLNSGLPEELAQQRWFERALAEAKGRTFVSLHYPPYVRDADEPSHYDNIDEPARSWLLDLLVQHHVEAVFCGHVHNLWYDQYGSTEIYLLPSTAFVRQDYSEMQRCLPPGAEGGRQDVDKLGFFVIDIFETGHVARFIRSESNDLANECNERQTGPVLHSKCPLLPNLGIDPGYPWASDVEIQPSGALDAFDTKTVRNDYPLYSFFDLGISRMRMAMSDLRRPEAVVRLQKLARTGMRAQLVATSLPDVEQVEVMRELAPAIECLEFVAPASSLRAEFQKVAKIIERLPGVRLVISKLRQPSDAAVDGLTYGHLVFHGWVPAEISQLRELSKLGYAGTSALFRVGFSDSPLEVAEQVCQLPETLGMQAGMLVRIATDNPAEAQTNEVALCAQLVESALAAYRHPSLSVTVEGMVDFDRGYFLRVGMFDRSFNPRVGGLVLKHWISMLAQEEPSIDRIERARNDRVYSLRLTGPKGCSELLIFDADMHGLGRQVLGEALEAGKACWNLRSGERIRSHAIPMAQNLVSAIYIGA</sequence>
<geneLocation type="plasmid" evidence="2">
    <name>unnamed1</name>
</geneLocation>
<feature type="domain" description="Calcineurin-like phosphoesterase" evidence="1">
    <location>
        <begin position="25"/>
        <end position="235"/>
    </location>
</feature>
<dbReference type="Gene3D" id="3.60.21.10">
    <property type="match status" value="1"/>
</dbReference>
<dbReference type="EMBL" id="CP032520">
    <property type="protein sequence ID" value="QEZ48781.1"/>
    <property type="molecule type" value="Genomic_DNA"/>
</dbReference>